<feature type="signal peptide" evidence="1">
    <location>
        <begin position="1"/>
        <end position="20"/>
    </location>
</feature>
<gene>
    <name evidence="2" type="ORF">DFH08DRAFT_839719</name>
</gene>
<evidence type="ECO:0000256" key="1">
    <source>
        <dbReference type="SAM" id="SignalP"/>
    </source>
</evidence>
<keyword evidence="1" id="KW-0732">Signal</keyword>
<protein>
    <recommendedName>
        <fullName evidence="4">Secreted protein</fullName>
    </recommendedName>
</protein>
<dbReference type="Proteomes" id="UP001218218">
    <property type="component" value="Unassembled WGS sequence"/>
</dbReference>
<name>A0AAD7AQ46_9AGAR</name>
<comment type="caution">
    <text evidence="2">The sequence shown here is derived from an EMBL/GenBank/DDBJ whole genome shotgun (WGS) entry which is preliminary data.</text>
</comment>
<organism evidence="2 3">
    <name type="scientific">Mycena albidolilacea</name>
    <dbReference type="NCBI Taxonomy" id="1033008"/>
    <lineage>
        <taxon>Eukaryota</taxon>
        <taxon>Fungi</taxon>
        <taxon>Dikarya</taxon>
        <taxon>Basidiomycota</taxon>
        <taxon>Agaricomycotina</taxon>
        <taxon>Agaricomycetes</taxon>
        <taxon>Agaricomycetidae</taxon>
        <taxon>Agaricales</taxon>
        <taxon>Marasmiineae</taxon>
        <taxon>Mycenaceae</taxon>
        <taxon>Mycena</taxon>
    </lineage>
</organism>
<evidence type="ECO:0008006" key="4">
    <source>
        <dbReference type="Google" id="ProtNLM"/>
    </source>
</evidence>
<keyword evidence="3" id="KW-1185">Reference proteome</keyword>
<evidence type="ECO:0000313" key="3">
    <source>
        <dbReference type="Proteomes" id="UP001218218"/>
    </source>
</evidence>
<evidence type="ECO:0000313" key="2">
    <source>
        <dbReference type="EMBL" id="KAJ7364663.1"/>
    </source>
</evidence>
<sequence length="74" mass="8318">MLGATALGFLFRLWVYEICGQRGLRSKCAYADAVYVLFLCEVAFRHSNYNSTFLKLRALGTTTYAEEDQAVALV</sequence>
<proteinExistence type="predicted"/>
<dbReference type="EMBL" id="JARIHO010000003">
    <property type="protein sequence ID" value="KAJ7364663.1"/>
    <property type="molecule type" value="Genomic_DNA"/>
</dbReference>
<reference evidence="2" key="1">
    <citation type="submission" date="2023-03" db="EMBL/GenBank/DDBJ databases">
        <title>Massive genome expansion in bonnet fungi (Mycena s.s.) driven by repeated elements and novel gene families across ecological guilds.</title>
        <authorList>
            <consortium name="Lawrence Berkeley National Laboratory"/>
            <person name="Harder C.B."/>
            <person name="Miyauchi S."/>
            <person name="Viragh M."/>
            <person name="Kuo A."/>
            <person name="Thoen E."/>
            <person name="Andreopoulos B."/>
            <person name="Lu D."/>
            <person name="Skrede I."/>
            <person name="Drula E."/>
            <person name="Henrissat B."/>
            <person name="Morin E."/>
            <person name="Kohler A."/>
            <person name="Barry K."/>
            <person name="LaButti K."/>
            <person name="Morin E."/>
            <person name="Salamov A."/>
            <person name="Lipzen A."/>
            <person name="Mereny Z."/>
            <person name="Hegedus B."/>
            <person name="Baldrian P."/>
            <person name="Stursova M."/>
            <person name="Weitz H."/>
            <person name="Taylor A."/>
            <person name="Grigoriev I.V."/>
            <person name="Nagy L.G."/>
            <person name="Martin F."/>
            <person name="Kauserud H."/>
        </authorList>
    </citation>
    <scope>NUCLEOTIDE SEQUENCE</scope>
    <source>
        <strain evidence="2">CBHHK002</strain>
    </source>
</reference>
<feature type="chain" id="PRO_5042019395" description="Secreted protein" evidence="1">
    <location>
        <begin position="21"/>
        <end position="74"/>
    </location>
</feature>
<accession>A0AAD7AQ46</accession>
<dbReference type="AlphaFoldDB" id="A0AAD7AQ46"/>